<keyword evidence="1" id="KW-1133">Transmembrane helix</keyword>
<reference evidence="2" key="1">
    <citation type="submission" date="2014-11" db="EMBL/GenBank/DDBJ databases">
        <authorList>
            <person name="Amaro Gonzalez C."/>
        </authorList>
    </citation>
    <scope>NUCLEOTIDE SEQUENCE</scope>
</reference>
<sequence length="61" mass="7233">MCYTEWCYNFPFFMVLVSVPIDVSSLAAISMEFLSVLFKRCLFKYYYSCQSFIIRLCTSIL</sequence>
<reference evidence="2" key="2">
    <citation type="journal article" date="2015" name="Fish Shellfish Immunol.">
        <title>Early steps in the European eel (Anguilla anguilla)-Vibrio vulnificus interaction in the gills: Role of the RtxA13 toxin.</title>
        <authorList>
            <person name="Callol A."/>
            <person name="Pajuelo D."/>
            <person name="Ebbesson L."/>
            <person name="Teles M."/>
            <person name="MacKenzie S."/>
            <person name="Amaro C."/>
        </authorList>
    </citation>
    <scope>NUCLEOTIDE SEQUENCE</scope>
</reference>
<dbReference type="AlphaFoldDB" id="A0A0E9T4A8"/>
<keyword evidence="1" id="KW-0472">Membrane</keyword>
<protein>
    <submittedName>
        <fullName evidence="2">Uncharacterized protein</fullName>
    </submittedName>
</protein>
<proteinExistence type="predicted"/>
<organism evidence="2">
    <name type="scientific">Anguilla anguilla</name>
    <name type="common">European freshwater eel</name>
    <name type="synonym">Muraena anguilla</name>
    <dbReference type="NCBI Taxonomy" id="7936"/>
    <lineage>
        <taxon>Eukaryota</taxon>
        <taxon>Metazoa</taxon>
        <taxon>Chordata</taxon>
        <taxon>Craniata</taxon>
        <taxon>Vertebrata</taxon>
        <taxon>Euteleostomi</taxon>
        <taxon>Actinopterygii</taxon>
        <taxon>Neopterygii</taxon>
        <taxon>Teleostei</taxon>
        <taxon>Anguilliformes</taxon>
        <taxon>Anguillidae</taxon>
        <taxon>Anguilla</taxon>
    </lineage>
</organism>
<accession>A0A0E9T4A8</accession>
<name>A0A0E9T4A8_ANGAN</name>
<evidence type="ECO:0000256" key="1">
    <source>
        <dbReference type="SAM" id="Phobius"/>
    </source>
</evidence>
<dbReference type="EMBL" id="GBXM01060320">
    <property type="protein sequence ID" value="JAH48257.1"/>
    <property type="molecule type" value="Transcribed_RNA"/>
</dbReference>
<feature type="transmembrane region" description="Helical" evidence="1">
    <location>
        <begin position="12"/>
        <end position="38"/>
    </location>
</feature>
<evidence type="ECO:0000313" key="2">
    <source>
        <dbReference type="EMBL" id="JAH48257.1"/>
    </source>
</evidence>
<keyword evidence="1" id="KW-0812">Transmembrane</keyword>